<dbReference type="SMART" id="SM00192">
    <property type="entry name" value="LDLa"/>
    <property type="match status" value="2"/>
</dbReference>
<evidence type="ECO:0000256" key="1">
    <source>
        <dbReference type="ARBA" id="ARBA00023157"/>
    </source>
</evidence>
<dbReference type="PANTHER" id="PTHR24652:SF67">
    <property type="entry name" value="LOW-DENSITY LIPOPROTEIN RECEPTOR CLASS A DOMAIN-CONTAINING PROTEIN 2"/>
    <property type="match status" value="1"/>
</dbReference>
<feature type="disulfide bond" evidence="2">
    <location>
        <begin position="238"/>
        <end position="253"/>
    </location>
</feature>
<dbReference type="Gene3D" id="4.10.400.10">
    <property type="entry name" value="Low-density Lipoprotein Receptor"/>
    <property type="match status" value="2"/>
</dbReference>
<dbReference type="PROSITE" id="PS01209">
    <property type="entry name" value="LDLRA_1"/>
    <property type="match status" value="1"/>
</dbReference>
<keyword evidence="3" id="KW-1133">Transmembrane helix</keyword>
<gene>
    <name evidence="6" type="ORF">DPMN_171006</name>
</gene>
<dbReference type="SUPFAM" id="SSF57424">
    <property type="entry name" value="LDL receptor-like module"/>
    <property type="match status" value="2"/>
</dbReference>
<dbReference type="PROSITE" id="PS01180">
    <property type="entry name" value="CUB"/>
    <property type="match status" value="1"/>
</dbReference>
<accession>A0A9D4IC20</accession>
<keyword evidence="7" id="KW-1185">Reference proteome</keyword>
<dbReference type="PROSITE" id="PS50068">
    <property type="entry name" value="LDLRA_2"/>
    <property type="match status" value="2"/>
</dbReference>
<feature type="domain" description="CUB" evidence="5">
    <location>
        <begin position="44"/>
        <end position="176"/>
    </location>
</feature>
<evidence type="ECO:0000256" key="3">
    <source>
        <dbReference type="SAM" id="Phobius"/>
    </source>
</evidence>
<dbReference type="Gene3D" id="2.60.120.290">
    <property type="entry name" value="Spermadhesin, CUB domain"/>
    <property type="match status" value="1"/>
</dbReference>
<dbReference type="Pfam" id="PF00057">
    <property type="entry name" value="Ldl_recept_a"/>
    <property type="match status" value="2"/>
</dbReference>
<feature type="disulfide bond" evidence="2">
    <location>
        <begin position="179"/>
        <end position="191"/>
    </location>
</feature>
<dbReference type="PRINTS" id="PR00261">
    <property type="entry name" value="LDLRECEPTOR"/>
</dbReference>
<organism evidence="6 7">
    <name type="scientific">Dreissena polymorpha</name>
    <name type="common">Zebra mussel</name>
    <name type="synonym">Mytilus polymorpha</name>
    <dbReference type="NCBI Taxonomy" id="45954"/>
    <lineage>
        <taxon>Eukaryota</taxon>
        <taxon>Metazoa</taxon>
        <taxon>Spiralia</taxon>
        <taxon>Lophotrochozoa</taxon>
        <taxon>Mollusca</taxon>
        <taxon>Bivalvia</taxon>
        <taxon>Autobranchia</taxon>
        <taxon>Heteroconchia</taxon>
        <taxon>Euheterodonta</taxon>
        <taxon>Imparidentia</taxon>
        <taxon>Neoheterodontei</taxon>
        <taxon>Myida</taxon>
        <taxon>Dreissenoidea</taxon>
        <taxon>Dreissenidae</taxon>
        <taxon>Dreissena</taxon>
    </lineage>
</organism>
<dbReference type="CDD" id="cd00112">
    <property type="entry name" value="LDLa"/>
    <property type="match status" value="2"/>
</dbReference>
<dbReference type="AlphaFoldDB" id="A0A9D4IC20"/>
<evidence type="ECO:0000256" key="2">
    <source>
        <dbReference type="PROSITE-ProRule" id="PRU00124"/>
    </source>
</evidence>
<feature type="transmembrane region" description="Helical" evidence="3">
    <location>
        <begin position="260"/>
        <end position="287"/>
    </location>
</feature>
<protein>
    <recommendedName>
        <fullName evidence="5">CUB domain-containing protein</fullName>
    </recommendedName>
</protein>
<feature type="disulfide bond" evidence="2">
    <location>
        <begin position="198"/>
        <end position="213"/>
    </location>
</feature>
<keyword evidence="3" id="KW-0472">Membrane</keyword>
<evidence type="ECO:0000313" key="6">
    <source>
        <dbReference type="EMBL" id="KAH3769731.1"/>
    </source>
</evidence>
<dbReference type="EMBL" id="JAIWYP010000009">
    <property type="protein sequence ID" value="KAH3769731.1"/>
    <property type="molecule type" value="Genomic_DNA"/>
</dbReference>
<keyword evidence="1 2" id="KW-1015">Disulfide bond</keyword>
<feature type="chain" id="PRO_5038592586" description="CUB domain-containing protein" evidence="4">
    <location>
        <begin position="26"/>
        <end position="298"/>
    </location>
</feature>
<keyword evidence="3" id="KW-0812">Transmembrane</keyword>
<name>A0A9D4IC20_DREPO</name>
<comment type="caution">
    <text evidence="2">Lacks conserved residue(s) required for the propagation of feature annotation.</text>
</comment>
<evidence type="ECO:0000259" key="5">
    <source>
        <dbReference type="PROSITE" id="PS01180"/>
    </source>
</evidence>
<dbReference type="InterPro" id="IPR036055">
    <property type="entry name" value="LDL_receptor-like_sf"/>
</dbReference>
<reference evidence="6" key="2">
    <citation type="submission" date="2020-11" db="EMBL/GenBank/DDBJ databases">
        <authorList>
            <person name="McCartney M.A."/>
            <person name="Auch B."/>
            <person name="Kono T."/>
            <person name="Mallez S."/>
            <person name="Becker A."/>
            <person name="Gohl D.M."/>
            <person name="Silverstein K.A.T."/>
            <person name="Koren S."/>
            <person name="Bechman K.B."/>
            <person name="Herman A."/>
            <person name="Abrahante J.E."/>
            <person name="Garbe J."/>
        </authorList>
    </citation>
    <scope>NUCLEOTIDE SEQUENCE</scope>
    <source>
        <strain evidence="6">Duluth1</strain>
        <tissue evidence="6">Whole animal</tissue>
    </source>
</reference>
<feature type="disulfide bond" evidence="2">
    <location>
        <begin position="226"/>
        <end position="244"/>
    </location>
</feature>
<dbReference type="Proteomes" id="UP000828390">
    <property type="component" value="Unassembled WGS sequence"/>
</dbReference>
<dbReference type="InterPro" id="IPR035914">
    <property type="entry name" value="Sperma_CUB_dom_sf"/>
</dbReference>
<dbReference type="InterPro" id="IPR000859">
    <property type="entry name" value="CUB_dom"/>
</dbReference>
<dbReference type="SUPFAM" id="SSF49854">
    <property type="entry name" value="Spermadhesin, CUB domain"/>
    <property type="match status" value="1"/>
</dbReference>
<dbReference type="InterPro" id="IPR042333">
    <property type="entry name" value="LRAD2/Mig-13-like"/>
</dbReference>
<reference evidence="6" key="1">
    <citation type="journal article" date="2019" name="bioRxiv">
        <title>The Genome of the Zebra Mussel, Dreissena polymorpha: A Resource for Invasive Species Research.</title>
        <authorList>
            <person name="McCartney M.A."/>
            <person name="Auch B."/>
            <person name="Kono T."/>
            <person name="Mallez S."/>
            <person name="Zhang Y."/>
            <person name="Obille A."/>
            <person name="Becker A."/>
            <person name="Abrahante J.E."/>
            <person name="Garbe J."/>
            <person name="Badalamenti J.P."/>
            <person name="Herman A."/>
            <person name="Mangelson H."/>
            <person name="Liachko I."/>
            <person name="Sullivan S."/>
            <person name="Sone E.D."/>
            <person name="Koren S."/>
            <person name="Silverstein K.A.T."/>
            <person name="Beckman K.B."/>
            <person name="Gohl D.M."/>
        </authorList>
    </citation>
    <scope>NUCLEOTIDE SEQUENCE</scope>
    <source>
        <strain evidence="6">Duluth1</strain>
        <tissue evidence="6">Whole animal</tissue>
    </source>
</reference>
<evidence type="ECO:0000256" key="4">
    <source>
        <dbReference type="SAM" id="SignalP"/>
    </source>
</evidence>
<dbReference type="PANTHER" id="PTHR24652">
    <property type="entry name" value="LOW-DENSITY LIPOPROTEIN RECEPTOR CLASS A DOMAIN-CONTAINING PROTEIN 2"/>
    <property type="match status" value="1"/>
</dbReference>
<feature type="signal peptide" evidence="4">
    <location>
        <begin position="1"/>
        <end position="25"/>
    </location>
</feature>
<dbReference type="InterPro" id="IPR002172">
    <property type="entry name" value="LDrepeatLR_classA_rpt"/>
</dbReference>
<comment type="caution">
    <text evidence="6">The sequence shown here is derived from an EMBL/GenBank/DDBJ whole genome shotgun (WGS) entry which is preliminary data.</text>
</comment>
<proteinExistence type="predicted"/>
<dbReference type="InterPro" id="IPR023415">
    <property type="entry name" value="LDLR_class-A_CS"/>
</dbReference>
<sequence>MELCVWSLILILTLSICLQSGGVFAQDDSTCLAMLGAIDMTKHCSQTKSINGSMVISVSSHQYKVIPKCQNCSVTIVTTDDNNLVATLYKLGTEILNSSAAECDINRMDIFDGNSSEISKILSDEVGICGCKLPDNTVFKSSGNAITVRLQTTCDQTTHGELELVVTSVKSELFNHTDCAGQFKCKTSGECVDKYLVCDGNAGCRDESDENDCKLHNITCLDMFTCKSGQCINKNGVCDGNDQCDDGSDEIGCNRIKANLAIILLGVAAIICLIMLFITIAVGCKFYTARKSEYKQFT</sequence>
<evidence type="ECO:0000313" key="7">
    <source>
        <dbReference type="Proteomes" id="UP000828390"/>
    </source>
</evidence>
<keyword evidence="4" id="KW-0732">Signal</keyword>